<organism evidence="1 2">
    <name type="scientific">Winogradskyella luteola</name>
    <dbReference type="NCBI Taxonomy" id="2828330"/>
    <lineage>
        <taxon>Bacteria</taxon>
        <taxon>Pseudomonadati</taxon>
        <taxon>Bacteroidota</taxon>
        <taxon>Flavobacteriia</taxon>
        <taxon>Flavobacteriales</taxon>
        <taxon>Flavobacteriaceae</taxon>
        <taxon>Winogradskyella</taxon>
    </lineage>
</organism>
<dbReference type="InterPro" id="IPR045607">
    <property type="entry name" value="DUF6452"/>
</dbReference>
<dbReference type="EMBL" id="JAGSPD010000014">
    <property type="protein sequence ID" value="MBV7270336.1"/>
    <property type="molecule type" value="Genomic_DNA"/>
</dbReference>
<dbReference type="Proteomes" id="UP001138894">
    <property type="component" value="Unassembled WGS sequence"/>
</dbReference>
<dbReference type="RefSeq" id="WP_218547416.1">
    <property type="nucleotide sequence ID" value="NZ_JAGSPD010000014.1"/>
</dbReference>
<evidence type="ECO:0008006" key="3">
    <source>
        <dbReference type="Google" id="ProtNLM"/>
    </source>
</evidence>
<accession>A0A9X1FB22</accession>
<evidence type="ECO:0000313" key="1">
    <source>
        <dbReference type="EMBL" id="MBV7270336.1"/>
    </source>
</evidence>
<keyword evidence="2" id="KW-1185">Reference proteome</keyword>
<dbReference type="PROSITE" id="PS51257">
    <property type="entry name" value="PROKAR_LIPOPROTEIN"/>
    <property type="match status" value="1"/>
</dbReference>
<dbReference type="Pfam" id="PF20050">
    <property type="entry name" value="DUF6452"/>
    <property type="match status" value="1"/>
</dbReference>
<comment type="caution">
    <text evidence="1">The sequence shown here is derived from an EMBL/GenBank/DDBJ whole genome shotgun (WGS) entry which is preliminary data.</text>
</comment>
<proteinExistence type="predicted"/>
<protein>
    <recommendedName>
        <fullName evidence="3">Lipoprotein</fullName>
    </recommendedName>
</protein>
<reference evidence="1" key="1">
    <citation type="submission" date="2021-04" db="EMBL/GenBank/DDBJ databases">
        <authorList>
            <person name="Pira H."/>
            <person name="Risdian C."/>
            <person name="Wink J."/>
        </authorList>
    </citation>
    <scope>NUCLEOTIDE SEQUENCE</scope>
    <source>
        <strain evidence="1">WHY3</strain>
    </source>
</reference>
<evidence type="ECO:0000313" key="2">
    <source>
        <dbReference type="Proteomes" id="UP001138894"/>
    </source>
</evidence>
<dbReference type="AlphaFoldDB" id="A0A9X1FB22"/>
<sequence>MKRKQFLLLFMFLAIFSCERDDICAESTSTTPRLIIEFYDVDSPEDLKNVPRISVYGEELFVDENGVFTPPTESSDSIVEYDGTVLFDVNSNTIGLPLLIGTEGDDVTTRFLLEKDTNLRIDDDPTATSNLDIIEISYIPQFEYVSRACGYKSIFTELDITIDSDGDDWIDDIEIDVVNIENENTVHVRIFH</sequence>
<name>A0A9X1FB22_9FLAO</name>
<gene>
    <name evidence="1" type="ORF">KCG49_14165</name>
</gene>